<protein>
    <submittedName>
        <fullName evidence="1">Uncharacterized protein</fullName>
    </submittedName>
</protein>
<sequence length="80" mass="8312">MSVRVHKRAAVPAGGAWSGHAVPCVNGRILDRSSCPARHPAAMPPRPGPGRSAIRTTAAVTHFRVTACRPEPAADAGLPR</sequence>
<evidence type="ECO:0000313" key="2">
    <source>
        <dbReference type="Proteomes" id="UP000653411"/>
    </source>
</evidence>
<accession>A0A917XQ08</accession>
<keyword evidence="2" id="KW-1185">Reference proteome</keyword>
<dbReference type="Proteomes" id="UP000653411">
    <property type="component" value="Unassembled WGS sequence"/>
</dbReference>
<reference evidence="1" key="2">
    <citation type="submission" date="2020-09" db="EMBL/GenBank/DDBJ databases">
        <authorList>
            <person name="Sun Q."/>
            <person name="Zhou Y."/>
        </authorList>
    </citation>
    <scope>NUCLEOTIDE SEQUENCE</scope>
    <source>
        <strain evidence="1">CGMCC 4.7110</strain>
    </source>
</reference>
<dbReference type="AlphaFoldDB" id="A0A917XQ08"/>
<dbReference type="EMBL" id="BMML01000049">
    <property type="protein sequence ID" value="GGN45825.1"/>
    <property type="molecule type" value="Genomic_DNA"/>
</dbReference>
<proteinExistence type="predicted"/>
<name>A0A917XQ08_9ACTN</name>
<reference evidence="1" key="1">
    <citation type="journal article" date="2014" name="Int. J. Syst. Evol. Microbiol.">
        <title>Complete genome sequence of Corynebacterium casei LMG S-19264T (=DSM 44701T), isolated from a smear-ripened cheese.</title>
        <authorList>
            <consortium name="US DOE Joint Genome Institute (JGI-PGF)"/>
            <person name="Walter F."/>
            <person name="Albersmeier A."/>
            <person name="Kalinowski J."/>
            <person name="Ruckert C."/>
        </authorList>
    </citation>
    <scope>NUCLEOTIDE SEQUENCE</scope>
    <source>
        <strain evidence="1">CGMCC 4.7110</strain>
    </source>
</reference>
<comment type="caution">
    <text evidence="1">The sequence shown here is derived from an EMBL/GenBank/DDBJ whole genome shotgun (WGS) entry which is preliminary data.</text>
</comment>
<organism evidence="1 2">
    <name type="scientific">Streptomyces fuscichromogenes</name>
    <dbReference type="NCBI Taxonomy" id="1324013"/>
    <lineage>
        <taxon>Bacteria</taxon>
        <taxon>Bacillati</taxon>
        <taxon>Actinomycetota</taxon>
        <taxon>Actinomycetes</taxon>
        <taxon>Kitasatosporales</taxon>
        <taxon>Streptomycetaceae</taxon>
        <taxon>Streptomyces</taxon>
    </lineage>
</organism>
<evidence type="ECO:0000313" key="1">
    <source>
        <dbReference type="EMBL" id="GGN45825.1"/>
    </source>
</evidence>
<gene>
    <name evidence="1" type="ORF">GCM10011578_098140</name>
</gene>